<evidence type="ECO:0000256" key="6">
    <source>
        <dbReference type="ARBA" id="ARBA00023136"/>
    </source>
</evidence>
<dbReference type="Proteomes" id="UP000606720">
    <property type="component" value="Unassembled WGS sequence"/>
</dbReference>
<feature type="transmembrane region" description="Helical" evidence="7">
    <location>
        <begin position="250"/>
        <end position="267"/>
    </location>
</feature>
<dbReference type="GO" id="GO:0005886">
    <property type="term" value="C:plasma membrane"/>
    <property type="evidence" value="ECO:0007669"/>
    <property type="project" value="UniProtKB-SubCell"/>
</dbReference>
<sequence length="402" mass="42966">MKADYKKTVNACFIGYIVQAVVNNFVPLLFLTFQSQYGIPLSKITFLITFNFSIQLVIDLLAAKFVDKIGYRASALSAHASAALGLCMLAFLPELTKDPFIGILISVVVYAVGGGLLEVIVSPIVEACPTDNKEAAMSLLHSFYCWGHVGVVLLSTMFFRFVGIGHWKILACLWALVPLLNMLAFFKVPIAPIIEEGGQGLSFKELLKNKVFWLLMLLMLCAGSCEQAVSQWASAFAEAGLGISKTAGDLAGPMFFAIMMGLSRAFYGKYGDKMDLVRFMKISGVLCLCSYLLISLSPVPVPSLIGCGLCGLSVGILWPGTFSLGSAGIKGGGTMMFAFFALAGDVGCSVGPTYVGTVTSLSDGNMKQGILFACVFPILLLAGLMAVRKVVENKENPSLGIQ</sequence>
<feature type="transmembrane region" description="Helical" evidence="7">
    <location>
        <begin position="44"/>
        <end position="63"/>
    </location>
</feature>
<accession>A0A923LPT9</accession>
<dbReference type="GO" id="GO:0022857">
    <property type="term" value="F:transmembrane transporter activity"/>
    <property type="evidence" value="ECO:0007669"/>
    <property type="project" value="InterPro"/>
</dbReference>
<reference evidence="8" key="1">
    <citation type="submission" date="2020-08" db="EMBL/GenBank/DDBJ databases">
        <title>Genome public.</title>
        <authorList>
            <person name="Liu C."/>
            <person name="Sun Q."/>
        </authorList>
    </citation>
    <scope>NUCLEOTIDE SEQUENCE</scope>
    <source>
        <strain evidence="8">BX1005</strain>
    </source>
</reference>
<organism evidence="8 9">
    <name type="scientific">Roseburia zhanii</name>
    <dbReference type="NCBI Taxonomy" id="2763064"/>
    <lineage>
        <taxon>Bacteria</taxon>
        <taxon>Bacillati</taxon>
        <taxon>Bacillota</taxon>
        <taxon>Clostridia</taxon>
        <taxon>Lachnospirales</taxon>
        <taxon>Lachnospiraceae</taxon>
        <taxon>Roseburia</taxon>
    </lineage>
</organism>
<feature type="transmembrane region" description="Helical" evidence="7">
    <location>
        <begin position="75"/>
        <end position="93"/>
    </location>
</feature>
<dbReference type="SUPFAM" id="SSF103473">
    <property type="entry name" value="MFS general substrate transporter"/>
    <property type="match status" value="1"/>
</dbReference>
<comment type="similarity">
    <text evidence="2">Belongs to the major facilitator superfamily.</text>
</comment>
<dbReference type="Pfam" id="PF07690">
    <property type="entry name" value="MFS_1"/>
    <property type="match status" value="1"/>
</dbReference>
<keyword evidence="3" id="KW-0813">Transport</keyword>
<feature type="transmembrane region" description="Helical" evidence="7">
    <location>
        <begin position="369"/>
        <end position="387"/>
    </location>
</feature>
<feature type="transmembrane region" description="Helical" evidence="7">
    <location>
        <begin position="211"/>
        <end position="230"/>
    </location>
</feature>
<feature type="transmembrane region" description="Helical" evidence="7">
    <location>
        <begin position="12"/>
        <end position="32"/>
    </location>
</feature>
<keyword evidence="9" id="KW-1185">Reference proteome</keyword>
<evidence type="ECO:0000256" key="5">
    <source>
        <dbReference type="ARBA" id="ARBA00022989"/>
    </source>
</evidence>
<evidence type="ECO:0000256" key="2">
    <source>
        <dbReference type="ARBA" id="ARBA00008335"/>
    </source>
</evidence>
<dbReference type="PANTHER" id="PTHR23514:SF3">
    <property type="entry name" value="BYPASS OF STOP CODON PROTEIN 6"/>
    <property type="match status" value="1"/>
</dbReference>
<evidence type="ECO:0000313" key="8">
    <source>
        <dbReference type="EMBL" id="MBC5714135.1"/>
    </source>
</evidence>
<keyword evidence="4 7" id="KW-0812">Transmembrane</keyword>
<dbReference type="AlphaFoldDB" id="A0A923LPT9"/>
<feature type="transmembrane region" description="Helical" evidence="7">
    <location>
        <begin position="279"/>
        <end position="297"/>
    </location>
</feature>
<evidence type="ECO:0000256" key="1">
    <source>
        <dbReference type="ARBA" id="ARBA00004651"/>
    </source>
</evidence>
<name>A0A923LPT9_9FIRM</name>
<feature type="transmembrane region" description="Helical" evidence="7">
    <location>
        <begin position="99"/>
        <end position="121"/>
    </location>
</feature>
<keyword evidence="5 7" id="KW-1133">Transmembrane helix</keyword>
<dbReference type="InterPro" id="IPR036259">
    <property type="entry name" value="MFS_trans_sf"/>
</dbReference>
<feature type="transmembrane region" description="Helical" evidence="7">
    <location>
        <begin position="336"/>
        <end position="357"/>
    </location>
</feature>
<dbReference type="EMBL" id="JACOPH010000005">
    <property type="protein sequence ID" value="MBC5714135.1"/>
    <property type="molecule type" value="Genomic_DNA"/>
</dbReference>
<dbReference type="InterPro" id="IPR011701">
    <property type="entry name" value="MFS"/>
</dbReference>
<evidence type="ECO:0000313" key="9">
    <source>
        <dbReference type="Proteomes" id="UP000606720"/>
    </source>
</evidence>
<dbReference type="RefSeq" id="WP_186866885.1">
    <property type="nucleotide sequence ID" value="NZ_JACOPH010000005.1"/>
</dbReference>
<dbReference type="InterPro" id="IPR051788">
    <property type="entry name" value="MFS_Transporter"/>
</dbReference>
<evidence type="ECO:0000256" key="7">
    <source>
        <dbReference type="SAM" id="Phobius"/>
    </source>
</evidence>
<dbReference type="Gene3D" id="1.20.1250.20">
    <property type="entry name" value="MFS general substrate transporter like domains"/>
    <property type="match status" value="2"/>
</dbReference>
<keyword evidence="6 7" id="KW-0472">Membrane</keyword>
<evidence type="ECO:0000256" key="3">
    <source>
        <dbReference type="ARBA" id="ARBA00022448"/>
    </source>
</evidence>
<feature type="transmembrane region" description="Helical" evidence="7">
    <location>
        <begin position="303"/>
        <end position="324"/>
    </location>
</feature>
<feature type="transmembrane region" description="Helical" evidence="7">
    <location>
        <begin position="142"/>
        <end position="161"/>
    </location>
</feature>
<evidence type="ECO:0000256" key="4">
    <source>
        <dbReference type="ARBA" id="ARBA00022692"/>
    </source>
</evidence>
<comment type="caution">
    <text evidence="8">The sequence shown here is derived from an EMBL/GenBank/DDBJ whole genome shotgun (WGS) entry which is preliminary data.</text>
</comment>
<protein>
    <submittedName>
        <fullName evidence="8">MFS transporter</fullName>
    </submittedName>
</protein>
<comment type="subcellular location">
    <subcellularLocation>
        <location evidence="1">Cell membrane</location>
        <topology evidence="1">Multi-pass membrane protein</topology>
    </subcellularLocation>
</comment>
<gene>
    <name evidence="8" type="ORF">H8S17_07930</name>
</gene>
<dbReference type="PANTHER" id="PTHR23514">
    <property type="entry name" value="BYPASS OF STOP CODON PROTEIN 6"/>
    <property type="match status" value="1"/>
</dbReference>
<proteinExistence type="inferred from homology"/>
<feature type="transmembrane region" description="Helical" evidence="7">
    <location>
        <begin position="167"/>
        <end position="190"/>
    </location>
</feature>